<name>A0A6N7EZ43_9GAMM</name>
<keyword evidence="1" id="KW-0812">Transmembrane</keyword>
<sequence>MRIVACGLLLADCCLRIVACGLLLADWSSIMLRLAWLSLTSISLLGFIVCKVTFRCISSHFVTFRRISLHVKPFKPHQPL</sequence>
<evidence type="ECO:0000313" key="3">
    <source>
        <dbReference type="Proteomes" id="UP000471298"/>
    </source>
</evidence>
<keyword evidence="3" id="KW-1185">Reference proteome</keyword>
<comment type="caution">
    <text evidence="2">The sequence shown here is derived from an EMBL/GenBank/DDBJ whole genome shotgun (WGS) entry which is preliminary data.</text>
</comment>
<reference evidence="2 3" key="1">
    <citation type="submission" date="2019-10" db="EMBL/GenBank/DDBJ databases">
        <title>Cardiobacteriales fam. a chemoheterotrophic member of the order Cardiobacteriales, and proposal of Cardiobacteriales fam. nov.</title>
        <authorList>
            <person name="Wang C."/>
        </authorList>
    </citation>
    <scope>NUCLEOTIDE SEQUENCE [LARGE SCALE GENOMIC DNA]</scope>
    <source>
        <strain evidence="2 3">ML27</strain>
    </source>
</reference>
<dbReference type="InParanoid" id="A0A6N7EZ43"/>
<dbReference type="EMBL" id="WHNW01000007">
    <property type="protein sequence ID" value="MPV86437.1"/>
    <property type="molecule type" value="Genomic_DNA"/>
</dbReference>
<keyword evidence="1" id="KW-1133">Transmembrane helix</keyword>
<evidence type="ECO:0000313" key="2">
    <source>
        <dbReference type="EMBL" id="MPV86437.1"/>
    </source>
</evidence>
<feature type="transmembrane region" description="Helical" evidence="1">
    <location>
        <begin position="30"/>
        <end position="50"/>
    </location>
</feature>
<evidence type="ECO:0000256" key="1">
    <source>
        <dbReference type="SAM" id="Phobius"/>
    </source>
</evidence>
<dbReference type="Proteomes" id="UP000471298">
    <property type="component" value="Unassembled WGS sequence"/>
</dbReference>
<accession>A0A6N7EZ43</accession>
<protein>
    <submittedName>
        <fullName evidence="2">Uncharacterized protein</fullName>
    </submittedName>
</protein>
<dbReference type="AlphaFoldDB" id="A0A6N7EZ43"/>
<gene>
    <name evidence="2" type="ORF">GCU85_06800</name>
</gene>
<proteinExistence type="predicted"/>
<organism evidence="2 3">
    <name type="scientific">Ostreibacterium oceani</name>
    <dbReference type="NCBI Taxonomy" id="2654998"/>
    <lineage>
        <taxon>Bacteria</taxon>
        <taxon>Pseudomonadati</taxon>
        <taxon>Pseudomonadota</taxon>
        <taxon>Gammaproteobacteria</taxon>
        <taxon>Cardiobacteriales</taxon>
        <taxon>Ostreibacteriaceae</taxon>
        <taxon>Ostreibacterium</taxon>
    </lineage>
</organism>
<keyword evidence="1" id="KW-0472">Membrane</keyword>